<proteinExistence type="predicted"/>
<dbReference type="PANTHER" id="PTHR43272">
    <property type="entry name" value="LONG-CHAIN-FATTY-ACID--COA LIGASE"/>
    <property type="match status" value="1"/>
</dbReference>
<dbReference type="RefSeq" id="WP_085271216.1">
    <property type="nucleotide sequence ID" value="NZ_AP022614.1"/>
</dbReference>
<dbReference type="PANTHER" id="PTHR43272:SF33">
    <property type="entry name" value="AMP-BINDING DOMAIN-CONTAINING PROTEIN-RELATED"/>
    <property type="match status" value="1"/>
</dbReference>
<name>A0A7I7Z3F2_9MYCO</name>
<gene>
    <name evidence="3" type="ORF">MPRM_49540</name>
</gene>
<protein>
    <submittedName>
        <fullName evidence="3">Uncharacterized protein</fullName>
    </submittedName>
</protein>
<keyword evidence="1" id="KW-0547">Nucleotide-binding</keyword>
<keyword evidence="2" id="KW-0067">ATP-binding</keyword>
<evidence type="ECO:0000313" key="3">
    <source>
        <dbReference type="EMBL" id="BBZ47673.1"/>
    </source>
</evidence>
<sequence>MDDESGHLLKLAQGGFVAVASLEAVYGGAALVRQIFVYGNSEQPNLLAVIVPAPVALAEYGNSPALKAALRQSLEQTAAAAALQSYQVPVDFLIETEPFTVANGLLSGEGTLLWPRLKEHYGERLEHMYADITAAQVDEIRMLRQTAGDRLAVKTLVRASRALLGAAGGGSRWIRSVSWHRRG</sequence>
<dbReference type="OrthoDB" id="2472181at2"/>
<evidence type="ECO:0000256" key="1">
    <source>
        <dbReference type="ARBA" id="ARBA00022741"/>
    </source>
</evidence>
<dbReference type="EMBL" id="AP022614">
    <property type="protein sequence ID" value="BBZ47673.1"/>
    <property type="molecule type" value="Genomic_DNA"/>
</dbReference>
<reference evidence="3 4" key="1">
    <citation type="journal article" date="2019" name="Emerg. Microbes Infect.">
        <title>Comprehensive subspecies identification of 175 nontuberculous mycobacteria species based on 7547 genomic profiles.</title>
        <authorList>
            <person name="Matsumoto Y."/>
            <person name="Kinjo T."/>
            <person name="Motooka D."/>
            <person name="Nabeya D."/>
            <person name="Jung N."/>
            <person name="Uechi K."/>
            <person name="Horii T."/>
            <person name="Iida T."/>
            <person name="Fujita J."/>
            <person name="Nakamura S."/>
        </authorList>
    </citation>
    <scope>NUCLEOTIDE SEQUENCE [LARGE SCALE GENOMIC DNA]</scope>
    <source>
        <strain evidence="3 4">JCM 14742</strain>
    </source>
</reference>
<dbReference type="GO" id="GO:0004467">
    <property type="term" value="F:long-chain fatty acid-CoA ligase activity"/>
    <property type="evidence" value="ECO:0007669"/>
    <property type="project" value="TreeGrafter"/>
</dbReference>
<evidence type="ECO:0000313" key="4">
    <source>
        <dbReference type="Proteomes" id="UP000467105"/>
    </source>
</evidence>
<dbReference type="GO" id="GO:0016020">
    <property type="term" value="C:membrane"/>
    <property type="evidence" value="ECO:0007669"/>
    <property type="project" value="TreeGrafter"/>
</dbReference>
<accession>A0A7I7Z3F2</accession>
<dbReference type="GO" id="GO:0005524">
    <property type="term" value="F:ATP binding"/>
    <property type="evidence" value="ECO:0007669"/>
    <property type="project" value="UniProtKB-KW"/>
</dbReference>
<keyword evidence="4" id="KW-1185">Reference proteome</keyword>
<dbReference type="Proteomes" id="UP000467105">
    <property type="component" value="Chromosome"/>
</dbReference>
<dbReference type="AlphaFoldDB" id="A0A7I7Z3F2"/>
<organism evidence="3 4">
    <name type="scientific">Mycobacterium parmense</name>
    <dbReference type="NCBI Taxonomy" id="185642"/>
    <lineage>
        <taxon>Bacteria</taxon>
        <taxon>Bacillati</taxon>
        <taxon>Actinomycetota</taxon>
        <taxon>Actinomycetes</taxon>
        <taxon>Mycobacteriales</taxon>
        <taxon>Mycobacteriaceae</taxon>
        <taxon>Mycobacterium</taxon>
        <taxon>Mycobacterium simiae complex</taxon>
    </lineage>
</organism>
<evidence type="ECO:0000256" key="2">
    <source>
        <dbReference type="ARBA" id="ARBA00022840"/>
    </source>
</evidence>